<dbReference type="SUPFAM" id="SSF54909">
    <property type="entry name" value="Dimeric alpha+beta barrel"/>
    <property type="match status" value="1"/>
</dbReference>
<organism evidence="2">
    <name type="scientific">freshwater metagenome</name>
    <dbReference type="NCBI Taxonomy" id="449393"/>
    <lineage>
        <taxon>unclassified sequences</taxon>
        <taxon>metagenomes</taxon>
        <taxon>ecological metagenomes</taxon>
    </lineage>
</organism>
<sequence>MPETLQLLTYEYVEDMLDRRTPHRAAHLEAVERSRAAGELVIGGAAGDPPATGLLAFRGGPEVAEAFAEADPYVAAGLVVSRTVRPWTVVTPLP</sequence>
<dbReference type="AlphaFoldDB" id="A0A6J7HVI6"/>
<evidence type="ECO:0000259" key="1">
    <source>
        <dbReference type="Pfam" id="PF03795"/>
    </source>
</evidence>
<dbReference type="InterPro" id="IPR011008">
    <property type="entry name" value="Dimeric_a/b-barrel"/>
</dbReference>
<dbReference type="Gene3D" id="3.30.70.1060">
    <property type="entry name" value="Dimeric alpha+beta barrel"/>
    <property type="match status" value="1"/>
</dbReference>
<dbReference type="Pfam" id="PF03795">
    <property type="entry name" value="YCII"/>
    <property type="match status" value="1"/>
</dbReference>
<dbReference type="PANTHER" id="PTHR33606:SF3">
    <property type="entry name" value="PROTEIN YCII"/>
    <property type="match status" value="1"/>
</dbReference>
<dbReference type="PANTHER" id="PTHR33606">
    <property type="entry name" value="PROTEIN YCII"/>
    <property type="match status" value="1"/>
</dbReference>
<reference evidence="2" key="1">
    <citation type="submission" date="2020-05" db="EMBL/GenBank/DDBJ databases">
        <authorList>
            <person name="Chiriac C."/>
            <person name="Salcher M."/>
            <person name="Ghai R."/>
            <person name="Kavagutti S V."/>
        </authorList>
    </citation>
    <scope>NUCLEOTIDE SEQUENCE</scope>
</reference>
<dbReference type="InterPro" id="IPR005545">
    <property type="entry name" value="YCII"/>
</dbReference>
<gene>
    <name evidence="2" type="ORF">UFOPK3564_01893</name>
</gene>
<accession>A0A6J7HVI6</accession>
<dbReference type="EMBL" id="CAFBMK010000111">
    <property type="protein sequence ID" value="CAB4922083.1"/>
    <property type="molecule type" value="Genomic_DNA"/>
</dbReference>
<proteinExistence type="predicted"/>
<name>A0A6J7HVI6_9ZZZZ</name>
<dbReference type="InterPro" id="IPR051807">
    <property type="entry name" value="Sec-metab_biosynth-assoc"/>
</dbReference>
<feature type="domain" description="YCII-related" evidence="1">
    <location>
        <begin position="8"/>
        <end position="88"/>
    </location>
</feature>
<evidence type="ECO:0000313" key="2">
    <source>
        <dbReference type="EMBL" id="CAB4922083.1"/>
    </source>
</evidence>
<protein>
    <submittedName>
        <fullName evidence="2">Unannotated protein</fullName>
    </submittedName>
</protein>